<evidence type="ECO:0000313" key="3">
    <source>
        <dbReference type="Proteomes" id="UP000507470"/>
    </source>
</evidence>
<keyword evidence="1" id="KW-0812">Transmembrane</keyword>
<reference evidence="2 3" key="1">
    <citation type="submission" date="2020-06" db="EMBL/GenBank/DDBJ databases">
        <authorList>
            <person name="Li R."/>
            <person name="Bekaert M."/>
        </authorList>
    </citation>
    <scope>NUCLEOTIDE SEQUENCE [LARGE SCALE GENOMIC DNA]</scope>
    <source>
        <strain evidence="3">wild</strain>
    </source>
</reference>
<organism evidence="2 3">
    <name type="scientific">Mytilus coruscus</name>
    <name type="common">Sea mussel</name>
    <dbReference type="NCBI Taxonomy" id="42192"/>
    <lineage>
        <taxon>Eukaryota</taxon>
        <taxon>Metazoa</taxon>
        <taxon>Spiralia</taxon>
        <taxon>Lophotrochozoa</taxon>
        <taxon>Mollusca</taxon>
        <taxon>Bivalvia</taxon>
        <taxon>Autobranchia</taxon>
        <taxon>Pteriomorphia</taxon>
        <taxon>Mytilida</taxon>
        <taxon>Mytiloidea</taxon>
        <taxon>Mytilidae</taxon>
        <taxon>Mytilinae</taxon>
        <taxon>Mytilus</taxon>
    </lineage>
</organism>
<evidence type="ECO:0000256" key="1">
    <source>
        <dbReference type="SAM" id="Phobius"/>
    </source>
</evidence>
<keyword evidence="1" id="KW-0472">Membrane</keyword>
<protein>
    <submittedName>
        <fullName evidence="2">Uncharacterized protein</fullName>
    </submittedName>
</protein>
<keyword evidence="1" id="KW-1133">Transmembrane helix</keyword>
<sequence length="311" mass="34620">MIDNKVLLDMAIQDLSKACETMPYDKLKSYAIDGILNIWVASCLQERSFRVAIVVEDITGSENINRYYTDVGRCNDFHSLNFICQVTHLYYRWLRLCGNVLSVSRRRIQNKLLKMNYCVLLAVLVAVIVPEVLSRSQPLLPSVCRPCQNGACSGCGDFSGNCVPNGCSYKNECKQFGEEWTDNCNRMTCSGYSAKVVEAKCMNPDGSCVGHMEELFDPLCACIVMKSPMGDRANVACSLISRGRIHNKLSKFVGHTKRVHVHDAKTSVVTACLMVVAIKTNVKNPETNGTDDCTRMICYGSNLNVLEASMY</sequence>
<dbReference type="Proteomes" id="UP000507470">
    <property type="component" value="Unassembled WGS sequence"/>
</dbReference>
<dbReference type="EMBL" id="CACVKT020001974">
    <property type="protein sequence ID" value="CAC5373830.1"/>
    <property type="molecule type" value="Genomic_DNA"/>
</dbReference>
<dbReference type="AlphaFoldDB" id="A0A6J8ATY4"/>
<feature type="transmembrane region" description="Helical" evidence="1">
    <location>
        <begin position="115"/>
        <end position="133"/>
    </location>
</feature>
<accession>A0A6J8ATY4</accession>
<gene>
    <name evidence="2" type="ORF">MCOR_11441</name>
</gene>
<evidence type="ECO:0000313" key="2">
    <source>
        <dbReference type="EMBL" id="CAC5373830.1"/>
    </source>
</evidence>
<dbReference type="OrthoDB" id="6134589at2759"/>
<proteinExistence type="predicted"/>
<keyword evidence="3" id="KW-1185">Reference proteome</keyword>
<name>A0A6J8ATY4_MYTCO</name>